<gene>
    <name evidence="2" type="ORF">HaLaN_20425</name>
</gene>
<name>A0A699ZVW1_HAELA</name>
<evidence type="ECO:0000313" key="3">
    <source>
        <dbReference type="Proteomes" id="UP000485058"/>
    </source>
</evidence>
<feature type="region of interest" description="Disordered" evidence="1">
    <location>
        <begin position="75"/>
        <end position="106"/>
    </location>
</feature>
<proteinExistence type="predicted"/>
<sequence length="230" mass="25276">MLGPRDCVTFCSSTLQAAARSSVKHASWSERLSGTVCRLAAGRVIHWAMVPSLAMMPSTVLHSRQARSSIVSQHTNQLTSHTAQAGKKARQARSPSRLHEHSSTLMRPDSCSLQAAGSYIERHACPASMPASRQHETDMSDGACGCRHHHHYMEAGVLGGCQQCVHMLHPPPISIRNLKGGQLVRWVAMWLCCTYMLHLQPRPPRRVSGGTCGRRRLLANTVLTSSERTQ</sequence>
<evidence type="ECO:0000313" key="2">
    <source>
        <dbReference type="EMBL" id="GFH22896.1"/>
    </source>
</evidence>
<comment type="caution">
    <text evidence="2">The sequence shown here is derived from an EMBL/GenBank/DDBJ whole genome shotgun (WGS) entry which is preliminary data.</text>
</comment>
<accession>A0A699ZVW1</accession>
<dbReference type="EMBL" id="BLLF01002147">
    <property type="protein sequence ID" value="GFH22896.1"/>
    <property type="molecule type" value="Genomic_DNA"/>
</dbReference>
<evidence type="ECO:0000256" key="1">
    <source>
        <dbReference type="SAM" id="MobiDB-lite"/>
    </source>
</evidence>
<keyword evidence="3" id="KW-1185">Reference proteome</keyword>
<reference evidence="2 3" key="1">
    <citation type="submission" date="2020-02" db="EMBL/GenBank/DDBJ databases">
        <title>Draft genome sequence of Haematococcus lacustris strain NIES-144.</title>
        <authorList>
            <person name="Morimoto D."/>
            <person name="Nakagawa S."/>
            <person name="Yoshida T."/>
            <person name="Sawayama S."/>
        </authorList>
    </citation>
    <scope>NUCLEOTIDE SEQUENCE [LARGE SCALE GENOMIC DNA]</scope>
    <source>
        <strain evidence="2 3">NIES-144</strain>
    </source>
</reference>
<dbReference type="AlphaFoldDB" id="A0A699ZVW1"/>
<protein>
    <submittedName>
        <fullName evidence="2">Uncharacterized protein</fullName>
    </submittedName>
</protein>
<dbReference type="Proteomes" id="UP000485058">
    <property type="component" value="Unassembled WGS sequence"/>
</dbReference>
<organism evidence="2 3">
    <name type="scientific">Haematococcus lacustris</name>
    <name type="common">Green alga</name>
    <name type="synonym">Haematococcus pluvialis</name>
    <dbReference type="NCBI Taxonomy" id="44745"/>
    <lineage>
        <taxon>Eukaryota</taxon>
        <taxon>Viridiplantae</taxon>
        <taxon>Chlorophyta</taxon>
        <taxon>core chlorophytes</taxon>
        <taxon>Chlorophyceae</taxon>
        <taxon>CS clade</taxon>
        <taxon>Chlamydomonadales</taxon>
        <taxon>Haematococcaceae</taxon>
        <taxon>Haematococcus</taxon>
    </lineage>
</organism>